<sequence>MIIKKDSEIVKAKVERKSIALKAKKESSDEECLTSGSEDEEYAMAVRDFKKFFKRRGRFIRQPWNDKKAFQRSRDDKNGKGDRKCFRCGDPNHLIGECPKPPKDKNQRAFVGGSWSDSGEEDDEKVKDETCLVAHASSEICLGVDLEPDEWIKDSGCSKHMTGNRKLFSTYKAYNGGNVIFGSNLRGNIIGKGQICDNKCKVTFSEHDSEITKNGKVIEPKNVNEALGDESWIVAMQEELNQFVANDVWELVPQPRNMTIIGTKWVFRNKLDENGIVSQNKARLVAQGYNQQEGIDYDETYAPVARLESIRILLAYACALDFKLFQMDVKSAFLNGFINEEVTMPRATGLDHQKTRNYIPLISNEFSQPLLNTMANLEKRYFHEGRVVSPNFENMSHIRAKFESIGFDCLLDINEQIIPRFVLEFYCQLTFTYNPKGQFVVNFVIQNKSFSLTLEEFGQILKIPFKGQASTTEMWSLDHLSVSVPSRGLYKTKPPSPRVIKSLIQVPRQGQETRTKNKKTIVVGENEILTREIQTHMKPWVEIIRENAICLGGHRDHVSACLCHMLYCIETSTPYNLAFFILKRMEKTRFKPKELLPYGMLLTRLFKHVVSVSPELAFDHYLSHDRAMHPLAPHYERKTRADRGKKRPRESNASSSSTTQNHPSSFLPLDHMVDENDDESFHSNSSSPSQQFSPSSNVASRVRQNPSHESHDLNTLLSETITFQAQQRNAHRDGLRSIGQALKNMMGGKRK</sequence>
<dbReference type="InterPro" id="IPR001878">
    <property type="entry name" value="Znf_CCHC"/>
</dbReference>
<evidence type="ECO:0000259" key="3">
    <source>
        <dbReference type="PROSITE" id="PS50158"/>
    </source>
</evidence>
<dbReference type="SUPFAM" id="SSF57756">
    <property type="entry name" value="Retrovirus zinc finger-like domains"/>
    <property type="match status" value="1"/>
</dbReference>
<proteinExistence type="predicted"/>
<name>A0ABQ4WIH6_9ASTR</name>
<feature type="domain" description="CCHC-type" evidence="3">
    <location>
        <begin position="83"/>
        <end position="100"/>
    </location>
</feature>
<organism evidence="4 5">
    <name type="scientific">Tanacetum coccineum</name>
    <dbReference type="NCBI Taxonomy" id="301880"/>
    <lineage>
        <taxon>Eukaryota</taxon>
        <taxon>Viridiplantae</taxon>
        <taxon>Streptophyta</taxon>
        <taxon>Embryophyta</taxon>
        <taxon>Tracheophyta</taxon>
        <taxon>Spermatophyta</taxon>
        <taxon>Magnoliopsida</taxon>
        <taxon>eudicotyledons</taxon>
        <taxon>Gunneridae</taxon>
        <taxon>Pentapetalae</taxon>
        <taxon>asterids</taxon>
        <taxon>campanulids</taxon>
        <taxon>Asterales</taxon>
        <taxon>Asteraceae</taxon>
        <taxon>Asteroideae</taxon>
        <taxon>Anthemideae</taxon>
        <taxon>Anthemidinae</taxon>
        <taxon>Tanacetum</taxon>
    </lineage>
</organism>
<dbReference type="InterPro" id="IPR054722">
    <property type="entry name" value="PolX-like_BBD"/>
</dbReference>
<dbReference type="Gene3D" id="4.10.60.10">
    <property type="entry name" value="Zinc finger, CCHC-type"/>
    <property type="match status" value="1"/>
</dbReference>
<dbReference type="InterPro" id="IPR036875">
    <property type="entry name" value="Znf_CCHC_sf"/>
</dbReference>
<reference evidence="4" key="2">
    <citation type="submission" date="2022-01" db="EMBL/GenBank/DDBJ databases">
        <authorList>
            <person name="Yamashiro T."/>
            <person name="Shiraishi A."/>
            <person name="Satake H."/>
            <person name="Nakayama K."/>
        </authorList>
    </citation>
    <scope>NUCLEOTIDE SEQUENCE</scope>
</reference>
<keyword evidence="1" id="KW-0479">Metal-binding</keyword>
<protein>
    <submittedName>
        <fullName evidence="4">Retrovirus-related pol polyprotein from transposon TNT 1-94</fullName>
    </submittedName>
</protein>
<gene>
    <name evidence="4" type="ORF">Tco_0626030</name>
</gene>
<evidence type="ECO:0000313" key="4">
    <source>
        <dbReference type="EMBL" id="GJS52668.1"/>
    </source>
</evidence>
<evidence type="ECO:0000313" key="5">
    <source>
        <dbReference type="Proteomes" id="UP001151760"/>
    </source>
</evidence>
<keyword evidence="5" id="KW-1185">Reference proteome</keyword>
<feature type="region of interest" description="Disordered" evidence="2">
    <location>
        <begin position="630"/>
        <end position="710"/>
    </location>
</feature>
<feature type="compositionally biased region" description="Low complexity" evidence="2">
    <location>
        <begin position="682"/>
        <end position="697"/>
    </location>
</feature>
<dbReference type="Pfam" id="PF22936">
    <property type="entry name" value="Pol_BBD"/>
    <property type="match status" value="1"/>
</dbReference>
<dbReference type="PROSITE" id="PS50158">
    <property type="entry name" value="ZF_CCHC"/>
    <property type="match status" value="1"/>
</dbReference>
<dbReference type="Pfam" id="PF07727">
    <property type="entry name" value="RVT_2"/>
    <property type="match status" value="1"/>
</dbReference>
<feature type="compositionally biased region" description="Basic and acidic residues" evidence="2">
    <location>
        <begin position="630"/>
        <end position="642"/>
    </location>
</feature>
<keyword evidence="1" id="KW-0863">Zinc-finger</keyword>
<accession>A0ABQ4WIH6</accession>
<reference evidence="4" key="1">
    <citation type="journal article" date="2022" name="Int. J. Mol. Sci.">
        <title>Draft Genome of Tanacetum Coccineum: Genomic Comparison of Closely Related Tanacetum-Family Plants.</title>
        <authorList>
            <person name="Yamashiro T."/>
            <person name="Shiraishi A."/>
            <person name="Nakayama K."/>
            <person name="Satake H."/>
        </authorList>
    </citation>
    <scope>NUCLEOTIDE SEQUENCE</scope>
</reference>
<keyword evidence="1" id="KW-0862">Zinc</keyword>
<evidence type="ECO:0000256" key="1">
    <source>
        <dbReference type="PROSITE-ProRule" id="PRU00047"/>
    </source>
</evidence>
<dbReference type="Proteomes" id="UP001151760">
    <property type="component" value="Unassembled WGS sequence"/>
</dbReference>
<dbReference type="EMBL" id="BQNB010008671">
    <property type="protein sequence ID" value="GJS52668.1"/>
    <property type="molecule type" value="Genomic_DNA"/>
</dbReference>
<dbReference type="InterPro" id="IPR013103">
    <property type="entry name" value="RVT_2"/>
</dbReference>
<evidence type="ECO:0000256" key="2">
    <source>
        <dbReference type="SAM" id="MobiDB-lite"/>
    </source>
</evidence>
<comment type="caution">
    <text evidence="4">The sequence shown here is derived from an EMBL/GenBank/DDBJ whole genome shotgun (WGS) entry which is preliminary data.</text>
</comment>